<comment type="caution">
    <text evidence="1">The sequence shown here is derived from an EMBL/GenBank/DDBJ whole genome shotgun (WGS) entry which is preliminary data.</text>
</comment>
<name>A0A9D3M808_ANGAN</name>
<dbReference type="Proteomes" id="UP001044222">
    <property type="component" value="Chromosome 8"/>
</dbReference>
<proteinExistence type="predicted"/>
<sequence>MSRTTTPHVMTQAPIAFYQSRTLGYIHLRLKTRHVRCPAWNRYSPLGSGLAWTYYYSARHPVHETGQAAPRLIRDGDGPGDVFPGHPGAFRLDPGPHRILQEERMRTYVLPDLQPHTDLTS</sequence>
<dbReference type="EMBL" id="JAFIRN010000008">
    <property type="protein sequence ID" value="KAG5844159.1"/>
    <property type="molecule type" value="Genomic_DNA"/>
</dbReference>
<organism evidence="1 2">
    <name type="scientific">Anguilla anguilla</name>
    <name type="common">European freshwater eel</name>
    <name type="synonym">Muraena anguilla</name>
    <dbReference type="NCBI Taxonomy" id="7936"/>
    <lineage>
        <taxon>Eukaryota</taxon>
        <taxon>Metazoa</taxon>
        <taxon>Chordata</taxon>
        <taxon>Craniata</taxon>
        <taxon>Vertebrata</taxon>
        <taxon>Euteleostomi</taxon>
        <taxon>Actinopterygii</taxon>
        <taxon>Neopterygii</taxon>
        <taxon>Teleostei</taxon>
        <taxon>Anguilliformes</taxon>
        <taxon>Anguillidae</taxon>
        <taxon>Anguilla</taxon>
    </lineage>
</organism>
<evidence type="ECO:0000313" key="1">
    <source>
        <dbReference type="EMBL" id="KAG5844159.1"/>
    </source>
</evidence>
<accession>A0A9D3M808</accession>
<gene>
    <name evidence="1" type="ORF">ANANG_G00158560</name>
</gene>
<keyword evidence="2" id="KW-1185">Reference proteome</keyword>
<reference evidence="1" key="1">
    <citation type="submission" date="2021-01" db="EMBL/GenBank/DDBJ databases">
        <title>A chromosome-scale assembly of European eel, Anguilla anguilla.</title>
        <authorList>
            <person name="Henkel C."/>
            <person name="Jong-Raadsen S.A."/>
            <person name="Dufour S."/>
            <person name="Weltzien F.-A."/>
            <person name="Palstra A.P."/>
            <person name="Pelster B."/>
            <person name="Spaink H.P."/>
            <person name="Van Den Thillart G.E."/>
            <person name="Jansen H."/>
            <person name="Zahm M."/>
            <person name="Klopp C."/>
            <person name="Cedric C."/>
            <person name="Louis A."/>
            <person name="Berthelot C."/>
            <person name="Parey E."/>
            <person name="Roest Crollius H."/>
            <person name="Montfort J."/>
            <person name="Robinson-Rechavi M."/>
            <person name="Bucao C."/>
            <person name="Bouchez O."/>
            <person name="Gislard M."/>
            <person name="Lluch J."/>
            <person name="Milhes M."/>
            <person name="Lampietro C."/>
            <person name="Lopez Roques C."/>
            <person name="Donnadieu C."/>
            <person name="Braasch I."/>
            <person name="Desvignes T."/>
            <person name="Postlethwait J."/>
            <person name="Bobe J."/>
            <person name="Guiguen Y."/>
            <person name="Dirks R."/>
        </authorList>
    </citation>
    <scope>NUCLEOTIDE SEQUENCE</scope>
    <source>
        <strain evidence="1">Tag_6206</strain>
        <tissue evidence="1">Liver</tissue>
    </source>
</reference>
<protein>
    <submittedName>
        <fullName evidence="1">Uncharacterized protein</fullName>
    </submittedName>
</protein>
<dbReference type="AlphaFoldDB" id="A0A9D3M808"/>
<evidence type="ECO:0000313" key="2">
    <source>
        <dbReference type="Proteomes" id="UP001044222"/>
    </source>
</evidence>